<feature type="transmembrane region" description="Helical" evidence="2">
    <location>
        <begin position="112"/>
        <end position="131"/>
    </location>
</feature>
<feature type="region of interest" description="Disordered" evidence="1">
    <location>
        <begin position="1"/>
        <end position="50"/>
    </location>
</feature>
<sequence>MAPKKKNDAEQRQQEQEQTLPPPPYSPSQPNTSAGDGPSQSQQQQQPQYRAIIIEQSDATPIVLSSEAERHFPVAALFFIFGWMCPFLWFVGACCCASSWHRYEAWWGQANMWMAIVFTMASLIYTTVLFANGQIHV</sequence>
<keyword evidence="4" id="KW-1185">Reference proteome</keyword>
<comment type="caution">
    <text evidence="3">The sequence shown here is derived from an EMBL/GenBank/DDBJ whole genome shotgun (WGS) entry which is preliminary data.</text>
</comment>
<feature type="transmembrane region" description="Helical" evidence="2">
    <location>
        <begin position="74"/>
        <end position="100"/>
    </location>
</feature>
<protein>
    <recommendedName>
        <fullName evidence="5">Transmembrane protein</fullName>
    </recommendedName>
</protein>
<keyword evidence="2" id="KW-1133">Transmembrane helix</keyword>
<keyword evidence="2" id="KW-0812">Transmembrane</keyword>
<keyword evidence="2" id="KW-0472">Membrane</keyword>
<reference evidence="3 4" key="1">
    <citation type="submission" date="2020-12" db="EMBL/GenBank/DDBJ databases">
        <title>Metabolic potential, ecology and presence of endohyphal bacteria is reflected in genomic diversity of Mucoromycotina.</title>
        <authorList>
            <person name="Muszewska A."/>
            <person name="Okrasinska A."/>
            <person name="Steczkiewicz K."/>
            <person name="Drgas O."/>
            <person name="Orlowska M."/>
            <person name="Perlinska-Lenart U."/>
            <person name="Aleksandrzak-Piekarczyk T."/>
            <person name="Szatraj K."/>
            <person name="Zielenkiewicz U."/>
            <person name="Pilsyk S."/>
            <person name="Malc E."/>
            <person name="Mieczkowski P."/>
            <person name="Kruszewska J.S."/>
            <person name="Biernat P."/>
            <person name="Pawlowska J."/>
        </authorList>
    </citation>
    <scope>NUCLEOTIDE SEQUENCE [LARGE SCALE GENOMIC DNA]</scope>
    <source>
        <strain evidence="3 4">CBS 142.35</strain>
    </source>
</reference>
<name>A0A8H7SEK4_9FUNG</name>
<feature type="compositionally biased region" description="Low complexity" evidence="1">
    <location>
        <begin position="38"/>
        <end position="48"/>
    </location>
</feature>
<dbReference type="EMBL" id="JAEPRB010000003">
    <property type="protein sequence ID" value="KAG2227989.1"/>
    <property type="molecule type" value="Genomic_DNA"/>
</dbReference>
<evidence type="ECO:0000256" key="1">
    <source>
        <dbReference type="SAM" id="MobiDB-lite"/>
    </source>
</evidence>
<accession>A0A8H7SEK4</accession>
<gene>
    <name evidence="3" type="ORF">INT45_012013</name>
</gene>
<dbReference type="Proteomes" id="UP000646827">
    <property type="component" value="Unassembled WGS sequence"/>
</dbReference>
<organism evidence="3 4">
    <name type="scientific">Circinella minor</name>
    <dbReference type="NCBI Taxonomy" id="1195481"/>
    <lineage>
        <taxon>Eukaryota</taxon>
        <taxon>Fungi</taxon>
        <taxon>Fungi incertae sedis</taxon>
        <taxon>Mucoromycota</taxon>
        <taxon>Mucoromycotina</taxon>
        <taxon>Mucoromycetes</taxon>
        <taxon>Mucorales</taxon>
        <taxon>Lichtheimiaceae</taxon>
        <taxon>Circinella</taxon>
    </lineage>
</organism>
<proteinExistence type="predicted"/>
<evidence type="ECO:0000256" key="2">
    <source>
        <dbReference type="SAM" id="Phobius"/>
    </source>
</evidence>
<evidence type="ECO:0008006" key="5">
    <source>
        <dbReference type="Google" id="ProtNLM"/>
    </source>
</evidence>
<dbReference type="OrthoDB" id="2289831at2759"/>
<feature type="compositionally biased region" description="Basic and acidic residues" evidence="1">
    <location>
        <begin position="1"/>
        <end position="15"/>
    </location>
</feature>
<dbReference type="PANTHER" id="PTHR34078:SF3">
    <property type="entry name" value="TRANSMEMBRANE PROTEIN"/>
    <property type="match status" value="1"/>
</dbReference>
<dbReference type="PANTHER" id="PTHR34078">
    <property type="entry name" value="EXPRESSED PROTEIN"/>
    <property type="match status" value="1"/>
</dbReference>
<evidence type="ECO:0000313" key="3">
    <source>
        <dbReference type="EMBL" id="KAG2227989.1"/>
    </source>
</evidence>
<evidence type="ECO:0000313" key="4">
    <source>
        <dbReference type="Proteomes" id="UP000646827"/>
    </source>
</evidence>
<dbReference type="AlphaFoldDB" id="A0A8H7SEK4"/>